<dbReference type="Proteomes" id="UP001054889">
    <property type="component" value="Unassembled WGS sequence"/>
</dbReference>
<evidence type="ECO:0000313" key="1">
    <source>
        <dbReference type="EMBL" id="GJM91613.1"/>
    </source>
</evidence>
<protein>
    <submittedName>
        <fullName evidence="1">Uncharacterized protein</fullName>
    </submittedName>
</protein>
<dbReference type="AlphaFoldDB" id="A0AAV5C1E1"/>
<accession>A0AAV5C1E1</accession>
<reference evidence="1" key="1">
    <citation type="journal article" date="2018" name="DNA Res.">
        <title>Multiple hybrid de novo genome assembly of finger millet, an orphan allotetraploid crop.</title>
        <authorList>
            <person name="Hatakeyama M."/>
            <person name="Aluri S."/>
            <person name="Balachadran M.T."/>
            <person name="Sivarajan S.R."/>
            <person name="Patrignani A."/>
            <person name="Gruter S."/>
            <person name="Poveda L."/>
            <person name="Shimizu-Inatsugi R."/>
            <person name="Baeten J."/>
            <person name="Francoijs K.J."/>
            <person name="Nataraja K.N."/>
            <person name="Reddy Y.A.N."/>
            <person name="Phadnis S."/>
            <person name="Ravikumar R.L."/>
            <person name="Schlapbach R."/>
            <person name="Sreeman S.M."/>
            <person name="Shimizu K.K."/>
        </authorList>
    </citation>
    <scope>NUCLEOTIDE SEQUENCE</scope>
</reference>
<dbReference type="EMBL" id="BQKI01000003">
    <property type="protein sequence ID" value="GJM91613.1"/>
    <property type="molecule type" value="Genomic_DNA"/>
</dbReference>
<proteinExistence type="predicted"/>
<reference evidence="1" key="2">
    <citation type="submission" date="2021-12" db="EMBL/GenBank/DDBJ databases">
        <title>Resequencing data analysis of finger millet.</title>
        <authorList>
            <person name="Hatakeyama M."/>
            <person name="Aluri S."/>
            <person name="Balachadran M.T."/>
            <person name="Sivarajan S.R."/>
            <person name="Poveda L."/>
            <person name="Shimizu-Inatsugi R."/>
            <person name="Schlapbach R."/>
            <person name="Sreeman S.M."/>
            <person name="Shimizu K.K."/>
        </authorList>
    </citation>
    <scope>NUCLEOTIDE SEQUENCE</scope>
</reference>
<evidence type="ECO:0000313" key="2">
    <source>
        <dbReference type="Proteomes" id="UP001054889"/>
    </source>
</evidence>
<organism evidence="1 2">
    <name type="scientific">Eleusine coracana subsp. coracana</name>
    <dbReference type="NCBI Taxonomy" id="191504"/>
    <lineage>
        <taxon>Eukaryota</taxon>
        <taxon>Viridiplantae</taxon>
        <taxon>Streptophyta</taxon>
        <taxon>Embryophyta</taxon>
        <taxon>Tracheophyta</taxon>
        <taxon>Spermatophyta</taxon>
        <taxon>Magnoliopsida</taxon>
        <taxon>Liliopsida</taxon>
        <taxon>Poales</taxon>
        <taxon>Poaceae</taxon>
        <taxon>PACMAD clade</taxon>
        <taxon>Chloridoideae</taxon>
        <taxon>Cynodonteae</taxon>
        <taxon>Eleusininae</taxon>
        <taxon>Eleusine</taxon>
    </lineage>
</organism>
<comment type="caution">
    <text evidence="1">The sequence shown here is derived from an EMBL/GenBank/DDBJ whole genome shotgun (WGS) entry which is preliminary data.</text>
</comment>
<gene>
    <name evidence="1" type="primary">ga08006</name>
    <name evidence="1" type="ORF">PR202_ga08006</name>
</gene>
<name>A0AAV5C1E1_ELECO</name>
<sequence>MFSLQSNCQNGLFEQQIKYTEVSLGKVVLRPMVTLALWLRSGYNDLWSTEAWEF</sequence>
<keyword evidence="2" id="KW-1185">Reference proteome</keyword>